<dbReference type="EMBL" id="CP020772">
    <property type="protein sequence ID" value="ARI79196.1"/>
    <property type="molecule type" value="Genomic_DNA"/>
</dbReference>
<reference evidence="2 3" key="1">
    <citation type="submission" date="2017-04" db="EMBL/GenBank/DDBJ databases">
        <title>The whole genome sequencing and assembly of Halobacillus mangrovi strain.</title>
        <authorList>
            <person name="Lee S.-J."/>
            <person name="Park M.-K."/>
            <person name="Kim J.-Y."/>
            <person name="Lee Y.-J."/>
            <person name="Yi H."/>
            <person name="Bahn Y.-S."/>
            <person name="Kim J.F."/>
            <person name="Lee D.-W."/>
        </authorList>
    </citation>
    <scope>NUCLEOTIDE SEQUENCE [LARGE SCALE GENOMIC DNA]</scope>
    <source>
        <strain evidence="2 3">KTB 131</strain>
    </source>
</reference>
<name>A0A1W6A0P2_9BACI</name>
<proteinExistence type="predicted"/>
<dbReference type="STRING" id="402384.HM131_12110"/>
<accession>A0A1W6A0P2</accession>
<dbReference type="Pfam" id="PF14526">
    <property type="entry name" value="Cass2"/>
    <property type="match status" value="1"/>
</dbReference>
<dbReference type="InterPro" id="IPR029441">
    <property type="entry name" value="Cass2"/>
</dbReference>
<dbReference type="Gene3D" id="3.20.80.10">
    <property type="entry name" value="Regulatory factor, effector binding domain"/>
    <property type="match status" value="1"/>
</dbReference>
<evidence type="ECO:0000313" key="2">
    <source>
        <dbReference type="EMBL" id="ARI79196.1"/>
    </source>
</evidence>
<dbReference type="AlphaFoldDB" id="A0A1W6A0P2"/>
<dbReference type="Proteomes" id="UP000192527">
    <property type="component" value="Chromosome"/>
</dbReference>
<evidence type="ECO:0000313" key="3">
    <source>
        <dbReference type="Proteomes" id="UP000192527"/>
    </source>
</evidence>
<dbReference type="SMART" id="SM00871">
    <property type="entry name" value="AraC_E_bind"/>
    <property type="match status" value="1"/>
</dbReference>
<protein>
    <submittedName>
        <fullName evidence="2">Transcriptional regulator</fullName>
    </submittedName>
</protein>
<dbReference type="InterPro" id="IPR011256">
    <property type="entry name" value="Reg_factor_effector_dom_sf"/>
</dbReference>
<gene>
    <name evidence="2" type="ORF">HM131_12110</name>
</gene>
<evidence type="ECO:0000259" key="1">
    <source>
        <dbReference type="SMART" id="SM00871"/>
    </source>
</evidence>
<dbReference type="OrthoDB" id="2364201at2"/>
<dbReference type="KEGG" id="hmn:HM131_12110"/>
<sequence length="162" mass="19294">MNKEIVTLPAYRAIGLKWDGPYEEVPELKKIIDRMSQKIDEVDAIEPDIQLGLSYHLRPDGFVHYSSYEVDEDHPIPEGMVDIKIPELTYLKVHHRKNQNIGETYDKIYQWIMECDYKPYEEAGKTYYDPLPIKHERYPEEREFDNPHFDILIPIIKKDQQS</sequence>
<organism evidence="2 3">
    <name type="scientific">Halobacillus mangrovi</name>
    <dbReference type="NCBI Taxonomy" id="402384"/>
    <lineage>
        <taxon>Bacteria</taxon>
        <taxon>Bacillati</taxon>
        <taxon>Bacillota</taxon>
        <taxon>Bacilli</taxon>
        <taxon>Bacillales</taxon>
        <taxon>Bacillaceae</taxon>
        <taxon>Halobacillus</taxon>
    </lineage>
</organism>
<dbReference type="InterPro" id="IPR010499">
    <property type="entry name" value="AraC_E-bd"/>
</dbReference>
<keyword evidence="3" id="KW-1185">Reference proteome</keyword>
<feature type="domain" description="AraC effector-binding" evidence="1">
    <location>
        <begin position="1"/>
        <end position="156"/>
    </location>
</feature>
<dbReference type="SUPFAM" id="SSF55136">
    <property type="entry name" value="Probable bacterial effector-binding domain"/>
    <property type="match status" value="1"/>
</dbReference>